<evidence type="ECO:0008006" key="5">
    <source>
        <dbReference type="Google" id="ProtNLM"/>
    </source>
</evidence>
<dbReference type="InterPro" id="IPR029046">
    <property type="entry name" value="LolA/LolB/LppX"/>
</dbReference>
<feature type="chain" id="PRO_5036759448" description="Outer membrane lipoprotein carrier protein LolA" evidence="2">
    <location>
        <begin position="20"/>
        <end position="207"/>
    </location>
</feature>
<organism evidence="3 4">
    <name type="scientific">Mediterranea massiliensis</name>
    <dbReference type="NCBI Taxonomy" id="1841865"/>
    <lineage>
        <taxon>Bacteria</taxon>
        <taxon>Pseudomonadati</taxon>
        <taxon>Bacteroidota</taxon>
        <taxon>Bacteroidia</taxon>
        <taxon>Bacteroidales</taxon>
        <taxon>Bacteroidaceae</taxon>
        <taxon>Mediterranea</taxon>
    </lineage>
</organism>
<reference evidence="3" key="1">
    <citation type="journal article" date="2021" name="PeerJ">
        <title>Extensive microbial diversity within the chicken gut microbiome revealed by metagenomics and culture.</title>
        <authorList>
            <person name="Gilroy R."/>
            <person name="Ravi A."/>
            <person name="Getino M."/>
            <person name="Pursley I."/>
            <person name="Horton D.L."/>
            <person name="Alikhan N.F."/>
            <person name="Baker D."/>
            <person name="Gharbi K."/>
            <person name="Hall N."/>
            <person name="Watson M."/>
            <person name="Adriaenssens E.M."/>
            <person name="Foster-Nyarko E."/>
            <person name="Jarju S."/>
            <person name="Secka A."/>
            <person name="Antonio M."/>
            <person name="Oren A."/>
            <person name="Chaudhuri R.R."/>
            <person name="La Ragione R."/>
            <person name="Hildebrand F."/>
            <person name="Pallen M.J."/>
        </authorList>
    </citation>
    <scope>NUCLEOTIDE SEQUENCE</scope>
    <source>
        <strain evidence="3">CHK55-1828</strain>
    </source>
</reference>
<evidence type="ECO:0000313" key="3">
    <source>
        <dbReference type="EMBL" id="HJF92053.1"/>
    </source>
</evidence>
<dbReference type="Gene3D" id="2.50.20.10">
    <property type="entry name" value="Lipoprotein localisation LolA/LolB/LppX"/>
    <property type="match status" value="1"/>
</dbReference>
<protein>
    <recommendedName>
        <fullName evidence="5">Outer membrane lipoprotein carrier protein LolA</fullName>
    </recommendedName>
</protein>
<dbReference type="SUPFAM" id="SSF89392">
    <property type="entry name" value="Prokaryotic lipoproteins and lipoprotein localization factors"/>
    <property type="match status" value="1"/>
</dbReference>
<dbReference type="CDD" id="cd16325">
    <property type="entry name" value="LolA"/>
    <property type="match status" value="1"/>
</dbReference>
<feature type="signal peptide" evidence="2">
    <location>
        <begin position="1"/>
        <end position="19"/>
    </location>
</feature>
<reference evidence="3" key="2">
    <citation type="submission" date="2021-09" db="EMBL/GenBank/DDBJ databases">
        <authorList>
            <person name="Gilroy R."/>
        </authorList>
    </citation>
    <scope>NUCLEOTIDE SEQUENCE</scope>
    <source>
        <strain evidence="3">CHK55-1828</strain>
    </source>
</reference>
<evidence type="ECO:0000313" key="4">
    <source>
        <dbReference type="Proteomes" id="UP000717835"/>
    </source>
</evidence>
<dbReference type="Proteomes" id="UP000717835">
    <property type="component" value="Unassembled WGS sequence"/>
</dbReference>
<accession>A0A921HX21</accession>
<evidence type="ECO:0000256" key="1">
    <source>
        <dbReference type="ARBA" id="ARBA00022729"/>
    </source>
</evidence>
<keyword evidence="1 2" id="KW-0732">Signal</keyword>
<proteinExistence type="predicted"/>
<dbReference type="AlphaFoldDB" id="A0A921HX21"/>
<gene>
    <name evidence="3" type="ORF">K8W02_06675</name>
</gene>
<name>A0A921HX21_9BACT</name>
<dbReference type="RefSeq" id="WP_276827568.1">
    <property type="nucleotide sequence ID" value="NZ_DYVX01000054.1"/>
</dbReference>
<comment type="caution">
    <text evidence="3">The sequence shown here is derived from an EMBL/GenBank/DDBJ whole genome shotgun (WGS) entry which is preliminary data.</text>
</comment>
<dbReference type="InterPro" id="IPR004564">
    <property type="entry name" value="OM_lipoprot_carrier_LolA-like"/>
</dbReference>
<sequence length="207" mass="23448">MLNKILCLLVAFCMGQAAAAQENNEARQLLDRVADTFRQAGGVEIAFEVRAPEGTSEGRIRLKGEKFRLDTEGITTWFDGRTQWTYLENSDEVNVSEPTAEELQSINPYAWLAVYKDGYTLKMGEQADARLHKVVMTATRRGSELQCLILYVDKQTLRPTKLSLVRRGDREAAVVLVRSYQTGQKYDDALFAFDKRAYPTAEVIDLR</sequence>
<dbReference type="Pfam" id="PF16584">
    <property type="entry name" value="LolA_2"/>
    <property type="match status" value="1"/>
</dbReference>
<evidence type="ECO:0000256" key="2">
    <source>
        <dbReference type="SAM" id="SignalP"/>
    </source>
</evidence>
<dbReference type="EMBL" id="DYVX01000054">
    <property type="protein sequence ID" value="HJF92053.1"/>
    <property type="molecule type" value="Genomic_DNA"/>
</dbReference>